<dbReference type="GO" id="GO:0030288">
    <property type="term" value="C:outer membrane-bounded periplasmic space"/>
    <property type="evidence" value="ECO:0007669"/>
    <property type="project" value="InterPro"/>
</dbReference>
<name>A0A5B0DXV9_9HYPH</name>
<dbReference type="AlphaFoldDB" id="A0A5B0DXV9"/>
<dbReference type="PANTHER" id="PTHR33376">
    <property type="match status" value="1"/>
</dbReference>
<dbReference type="Pfam" id="PF03480">
    <property type="entry name" value="DctP"/>
    <property type="match status" value="1"/>
</dbReference>
<feature type="signal peptide" evidence="5">
    <location>
        <begin position="1"/>
        <end position="17"/>
    </location>
</feature>
<sequence>MKILKTLVAGIALAALAAGSAAAQTALKIGHGHSENHSFHQAMTKFSEALEREAPGAFEVTIYPQAQLGSEREMQEQLTTGTLEMTVTGVLAIYEPKITLLELPYLFRDREHILKAQQSEPTQELFATLPDKGIRLVGFLENGFRHITNNTRAINSPADVVGLKIRTPENLAQIETFKTLGASPTPMPFSELYAALRQGVVDGQENPLQGINDGKLFEVQKHLTLTGHIYNSAYVIVSENFFQGLQPEEQEAIETALKEATDWQFAYITERDGELLESLKQAGMEVTEPDQDAFRTATEPAYDAFYQQFGDDARNFVEGIRGL</sequence>
<accession>A0A5B0DXV9</accession>
<dbReference type="InterPro" id="IPR038404">
    <property type="entry name" value="TRAP_DctP_sf"/>
</dbReference>
<keyword evidence="4 5" id="KW-0732">Signal</keyword>
<dbReference type="RefSeq" id="WP_149300501.1">
    <property type="nucleotide sequence ID" value="NZ_VTWH01000002.1"/>
</dbReference>
<dbReference type="PANTHER" id="PTHR33376:SF4">
    <property type="entry name" value="SIALIC ACID-BINDING PERIPLASMIC PROTEIN SIAP"/>
    <property type="match status" value="1"/>
</dbReference>
<dbReference type="Gene3D" id="3.40.190.170">
    <property type="entry name" value="Bacterial extracellular solute-binding protein, family 7"/>
    <property type="match status" value="1"/>
</dbReference>
<reference evidence="6 7" key="1">
    <citation type="submission" date="2019-08" db="EMBL/GenBank/DDBJ databases">
        <title>Aureimonas fodiniaquatilis sp. nov., isolated from a coal mine wastewater.</title>
        <authorList>
            <person name="Kim W."/>
        </authorList>
    </citation>
    <scope>NUCLEOTIDE SEQUENCE [LARGE SCALE GENOMIC DNA]</scope>
    <source>
        <strain evidence="6 7">CAU 1482</strain>
    </source>
</reference>
<proteinExistence type="inferred from homology"/>
<evidence type="ECO:0000256" key="1">
    <source>
        <dbReference type="ARBA" id="ARBA00004196"/>
    </source>
</evidence>
<gene>
    <name evidence="6" type="ORF">FPY71_12205</name>
</gene>
<dbReference type="OrthoDB" id="9803763at2"/>
<organism evidence="6 7">
    <name type="scientific">Aureimonas fodinaquatilis</name>
    <dbReference type="NCBI Taxonomy" id="2565783"/>
    <lineage>
        <taxon>Bacteria</taxon>
        <taxon>Pseudomonadati</taxon>
        <taxon>Pseudomonadota</taxon>
        <taxon>Alphaproteobacteria</taxon>
        <taxon>Hyphomicrobiales</taxon>
        <taxon>Aurantimonadaceae</taxon>
        <taxon>Aureimonas</taxon>
    </lineage>
</organism>
<dbReference type="InterPro" id="IPR004682">
    <property type="entry name" value="TRAP_DctP"/>
</dbReference>
<evidence type="ECO:0000256" key="2">
    <source>
        <dbReference type="ARBA" id="ARBA00009023"/>
    </source>
</evidence>
<dbReference type="NCBIfam" id="TIGR00787">
    <property type="entry name" value="dctP"/>
    <property type="match status" value="1"/>
</dbReference>
<comment type="subcellular location">
    <subcellularLocation>
        <location evidence="1">Cell envelope</location>
    </subcellularLocation>
</comment>
<evidence type="ECO:0000313" key="7">
    <source>
        <dbReference type="Proteomes" id="UP000324738"/>
    </source>
</evidence>
<dbReference type="NCBIfam" id="NF037995">
    <property type="entry name" value="TRAP_S1"/>
    <property type="match status" value="1"/>
</dbReference>
<dbReference type="CDD" id="cd13603">
    <property type="entry name" value="PBP2_TRAP_Siap_TeaA_like"/>
    <property type="match status" value="1"/>
</dbReference>
<dbReference type="InterPro" id="IPR018389">
    <property type="entry name" value="DctP_fam"/>
</dbReference>
<dbReference type="Proteomes" id="UP000324738">
    <property type="component" value="Unassembled WGS sequence"/>
</dbReference>
<keyword evidence="7" id="KW-1185">Reference proteome</keyword>
<dbReference type="PIRSF" id="PIRSF006470">
    <property type="entry name" value="DctB"/>
    <property type="match status" value="1"/>
</dbReference>
<protein>
    <submittedName>
        <fullName evidence="6">TRAP transporter substrate-binding protein</fullName>
    </submittedName>
</protein>
<dbReference type="EMBL" id="VTWH01000002">
    <property type="protein sequence ID" value="KAA0971188.1"/>
    <property type="molecule type" value="Genomic_DNA"/>
</dbReference>
<dbReference type="GO" id="GO:0055085">
    <property type="term" value="P:transmembrane transport"/>
    <property type="evidence" value="ECO:0007669"/>
    <property type="project" value="InterPro"/>
</dbReference>
<evidence type="ECO:0000256" key="5">
    <source>
        <dbReference type="SAM" id="SignalP"/>
    </source>
</evidence>
<comment type="caution">
    <text evidence="6">The sequence shown here is derived from an EMBL/GenBank/DDBJ whole genome shotgun (WGS) entry which is preliminary data.</text>
</comment>
<evidence type="ECO:0000313" key="6">
    <source>
        <dbReference type="EMBL" id="KAA0971188.1"/>
    </source>
</evidence>
<evidence type="ECO:0000256" key="4">
    <source>
        <dbReference type="ARBA" id="ARBA00022729"/>
    </source>
</evidence>
<comment type="similarity">
    <text evidence="2">Belongs to the bacterial solute-binding protein 7 family.</text>
</comment>
<feature type="chain" id="PRO_5023149747" evidence="5">
    <location>
        <begin position="18"/>
        <end position="323"/>
    </location>
</feature>
<keyword evidence="3" id="KW-0813">Transport</keyword>
<evidence type="ECO:0000256" key="3">
    <source>
        <dbReference type="ARBA" id="ARBA00022448"/>
    </source>
</evidence>